<gene>
    <name evidence="4" type="ORF">DBRI1063_LOCUS13269</name>
</gene>
<dbReference type="InterPro" id="IPR011050">
    <property type="entry name" value="Pectin_lyase_fold/virulence"/>
</dbReference>
<dbReference type="InterPro" id="IPR006626">
    <property type="entry name" value="PbH1"/>
</dbReference>
<keyword evidence="2" id="KW-0732">Signal</keyword>
<dbReference type="SMART" id="SM00710">
    <property type="entry name" value="PbH1"/>
    <property type="match status" value="7"/>
</dbReference>
<protein>
    <recommendedName>
        <fullName evidence="3">Right handed beta helix domain-containing protein</fullName>
    </recommendedName>
</protein>
<dbReference type="InterPro" id="IPR039448">
    <property type="entry name" value="Beta_helix"/>
</dbReference>
<feature type="region of interest" description="Disordered" evidence="1">
    <location>
        <begin position="403"/>
        <end position="436"/>
    </location>
</feature>
<dbReference type="Gene3D" id="2.160.20.10">
    <property type="entry name" value="Single-stranded right-handed beta-helix, Pectin lyase-like"/>
    <property type="match status" value="1"/>
</dbReference>
<evidence type="ECO:0000313" key="4">
    <source>
        <dbReference type="EMBL" id="CAD9334391.1"/>
    </source>
</evidence>
<dbReference type="SUPFAM" id="SSF51126">
    <property type="entry name" value="Pectin lyase-like"/>
    <property type="match status" value="1"/>
</dbReference>
<reference evidence="4" key="1">
    <citation type="submission" date="2021-01" db="EMBL/GenBank/DDBJ databases">
        <authorList>
            <person name="Corre E."/>
            <person name="Pelletier E."/>
            <person name="Niang G."/>
            <person name="Scheremetjew M."/>
            <person name="Finn R."/>
            <person name="Kale V."/>
            <person name="Holt S."/>
            <person name="Cochrane G."/>
            <person name="Meng A."/>
            <person name="Brown T."/>
            <person name="Cohen L."/>
        </authorList>
    </citation>
    <scope>NUCLEOTIDE SEQUENCE</scope>
    <source>
        <strain evidence="4">Pop2</strain>
    </source>
</reference>
<dbReference type="InterPro" id="IPR012334">
    <property type="entry name" value="Pectin_lyas_fold"/>
</dbReference>
<name>A0A7S2EGQ8_9STRA</name>
<feature type="domain" description="Right handed beta helix" evidence="3">
    <location>
        <begin position="155"/>
        <end position="328"/>
    </location>
</feature>
<dbReference type="Pfam" id="PF13229">
    <property type="entry name" value="Beta_helix"/>
    <property type="match status" value="1"/>
</dbReference>
<accession>A0A7S2EGQ8</accession>
<feature type="signal peptide" evidence="2">
    <location>
        <begin position="1"/>
        <end position="24"/>
    </location>
</feature>
<sequence>MLIRQLSFVLFLVSFAFFIDPSVAKKAHKVTKRPRKTAALAKRQKKKIIRLSPGDSIQDALDKAPSNVNVIIRLSPGDYVDGTNSVYGLRVSKDNVKLIGETDGENGVTRILQTGEQEVGVYAAPEGCEYKDNECDNVLSGFTIKGIVVEGFPKNGIQTRFVDGFRIISSKSINNLNNGLYPTLSMNGKIKDCVSKGSLDAGIWVAGSMQVKVLNNEVSESTTGIEVTVSKDVFVANNNIFDNVVGVGMYHANMAGTSPDFPPYDNWVFENNRISNNNRINDSPPGSFQSFLTNGVGILIVGVRGETVRNNIIEGNDAYGLGMVGFCTVQSLIFGVDCLNENAPIDGDPSAARNTIKDNQFIDNGKIGLPPFVSSGVDIVYLQSEDEFLVPRNENPEVDNCFEDNVTPDGEPASFSASNFESPGIPLPTGGCLSSQ</sequence>
<dbReference type="AlphaFoldDB" id="A0A7S2EGQ8"/>
<evidence type="ECO:0000259" key="3">
    <source>
        <dbReference type="Pfam" id="PF13229"/>
    </source>
</evidence>
<evidence type="ECO:0000256" key="1">
    <source>
        <dbReference type="SAM" id="MobiDB-lite"/>
    </source>
</evidence>
<feature type="chain" id="PRO_5031493200" description="Right handed beta helix domain-containing protein" evidence="2">
    <location>
        <begin position="25"/>
        <end position="436"/>
    </location>
</feature>
<dbReference type="NCBIfam" id="TIGR03804">
    <property type="entry name" value="para_beta_helix"/>
    <property type="match status" value="1"/>
</dbReference>
<dbReference type="EMBL" id="HBGN01020837">
    <property type="protein sequence ID" value="CAD9334391.1"/>
    <property type="molecule type" value="Transcribed_RNA"/>
</dbReference>
<dbReference type="InterPro" id="IPR022441">
    <property type="entry name" value="Para_beta_helix_rpt-2"/>
</dbReference>
<organism evidence="4">
    <name type="scientific">Ditylum brightwellii</name>
    <dbReference type="NCBI Taxonomy" id="49249"/>
    <lineage>
        <taxon>Eukaryota</taxon>
        <taxon>Sar</taxon>
        <taxon>Stramenopiles</taxon>
        <taxon>Ochrophyta</taxon>
        <taxon>Bacillariophyta</taxon>
        <taxon>Mediophyceae</taxon>
        <taxon>Lithodesmiophycidae</taxon>
        <taxon>Lithodesmiales</taxon>
        <taxon>Lithodesmiaceae</taxon>
        <taxon>Ditylum</taxon>
    </lineage>
</organism>
<evidence type="ECO:0000256" key="2">
    <source>
        <dbReference type="SAM" id="SignalP"/>
    </source>
</evidence>
<proteinExistence type="predicted"/>